<reference evidence="5 6" key="1">
    <citation type="submission" date="2019-02" db="EMBL/GenBank/DDBJ databases">
        <title>Deep-cultivation of Planctomycetes and their phenomic and genomic characterization uncovers novel biology.</title>
        <authorList>
            <person name="Wiegand S."/>
            <person name="Jogler M."/>
            <person name="Boedeker C."/>
            <person name="Pinto D."/>
            <person name="Vollmers J."/>
            <person name="Rivas-Marin E."/>
            <person name="Kohn T."/>
            <person name="Peeters S.H."/>
            <person name="Heuer A."/>
            <person name="Rast P."/>
            <person name="Oberbeckmann S."/>
            <person name="Bunk B."/>
            <person name="Jeske O."/>
            <person name="Meyerdierks A."/>
            <person name="Storesund J.E."/>
            <person name="Kallscheuer N."/>
            <person name="Luecker S."/>
            <person name="Lage O.M."/>
            <person name="Pohl T."/>
            <person name="Merkel B.J."/>
            <person name="Hornburger P."/>
            <person name="Mueller R.-W."/>
            <person name="Bruemmer F."/>
            <person name="Labrenz M."/>
            <person name="Spormann A.M."/>
            <person name="Op Den Camp H."/>
            <person name="Overmann J."/>
            <person name="Amann R."/>
            <person name="Jetten M.S.M."/>
            <person name="Mascher T."/>
            <person name="Medema M.H."/>
            <person name="Devos D.P."/>
            <person name="Kaster A.-K."/>
            <person name="Ovreas L."/>
            <person name="Rohde M."/>
            <person name="Galperin M.Y."/>
            <person name="Jogler C."/>
        </authorList>
    </citation>
    <scope>NUCLEOTIDE SEQUENCE [LARGE SCALE GENOMIC DNA]</scope>
    <source>
        <strain evidence="5 6">KOR34</strain>
    </source>
</reference>
<evidence type="ECO:0000259" key="4">
    <source>
        <dbReference type="Pfam" id="PF07638"/>
    </source>
</evidence>
<evidence type="ECO:0000256" key="3">
    <source>
        <dbReference type="ARBA" id="ARBA00023163"/>
    </source>
</evidence>
<organism evidence="5 6">
    <name type="scientific">Posidoniimonas corsicana</name>
    <dbReference type="NCBI Taxonomy" id="1938618"/>
    <lineage>
        <taxon>Bacteria</taxon>
        <taxon>Pseudomonadati</taxon>
        <taxon>Planctomycetota</taxon>
        <taxon>Planctomycetia</taxon>
        <taxon>Pirellulales</taxon>
        <taxon>Lacipirellulaceae</taxon>
        <taxon>Posidoniimonas</taxon>
    </lineage>
</organism>
<dbReference type="CDD" id="cd06171">
    <property type="entry name" value="Sigma70_r4"/>
    <property type="match status" value="1"/>
</dbReference>
<keyword evidence="2" id="KW-0731">Sigma factor</keyword>
<accession>A0A5C5VAR6</accession>
<keyword evidence="3" id="KW-0804">Transcription</keyword>
<dbReference type="EMBL" id="SIHJ01000001">
    <property type="protein sequence ID" value="TWT35658.1"/>
    <property type="molecule type" value="Genomic_DNA"/>
</dbReference>
<dbReference type="GO" id="GO:0016987">
    <property type="term" value="F:sigma factor activity"/>
    <property type="evidence" value="ECO:0007669"/>
    <property type="project" value="UniProtKB-KW"/>
</dbReference>
<dbReference type="RefSeq" id="WP_197531084.1">
    <property type="nucleotide sequence ID" value="NZ_SIHJ01000001.1"/>
</dbReference>
<dbReference type="InterPro" id="IPR036388">
    <property type="entry name" value="WH-like_DNA-bd_sf"/>
</dbReference>
<dbReference type="AlphaFoldDB" id="A0A5C5VAR6"/>
<evidence type="ECO:0000313" key="5">
    <source>
        <dbReference type="EMBL" id="TWT35658.1"/>
    </source>
</evidence>
<dbReference type="GO" id="GO:0006352">
    <property type="term" value="P:DNA-templated transcription initiation"/>
    <property type="evidence" value="ECO:0007669"/>
    <property type="project" value="InterPro"/>
</dbReference>
<name>A0A5C5VAR6_9BACT</name>
<evidence type="ECO:0000313" key="6">
    <source>
        <dbReference type="Proteomes" id="UP000316714"/>
    </source>
</evidence>
<dbReference type="InterPro" id="IPR039425">
    <property type="entry name" value="RNA_pol_sigma-70-like"/>
</dbReference>
<dbReference type="PANTHER" id="PTHR43133:SF39">
    <property type="entry name" value="SIMILAR TO RNA POLYMERASE SIGMA-E FACTOR"/>
    <property type="match status" value="1"/>
</dbReference>
<dbReference type="NCBIfam" id="TIGR02937">
    <property type="entry name" value="sigma70-ECF"/>
    <property type="match status" value="1"/>
</dbReference>
<dbReference type="Pfam" id="PF07638">
    <property type="entry name" value="Sigma70_ECF"/>
    <property type="match status" value="1"/>
</dbReference>
<evidence type="ECO:0000256" key="2">
    <source>
        <dbReference type="ARBA" id="ARBA00023082"/>
    </source>
</evidence>
<dbReference type="Proteomes" id="UP000316714">
    <property type="component" value="Unassembled WGS sequence"/>
</dbReference>
<dbReference type="Gene3D" id="1.10.10.10">
    <property type="entry name" value="Winged helix-like DNA-binding domain superfamily/Winged helix DNA-binding domain"/>
    <property type="match status" value="1"/>
</dbReference>
<dbReference type="InterPro" id="IPR053812">
    <property type="entry name" value="HTH_Sigma70_ECF-like"/>
</dbReference>
<keyword evidence="1" id="KW-0805">Transcription regulation</keyword>
<dbReference type="InterPro" id="IPR013324">
    <property type="entry name" value="RNA_pol_sigma_r3/r4-like"/>
</dbReference>
<keyword evidence="6" id="KW-1185">Reference proteome</keyword>
<evidence type="ECO:0000256" key="1">
    <source>
        <dbReference type="ARBA" id="ARBA00023015"/>
    </source>
</evidence>
<comment type="caution">
    <text evidence="5">The sequence shown here is derived from an EMBL/GenBank/DDBJ whole genome shotgun (WGS) entry which is preliminary data.</text>
</comment>
<dbReference type="InterPro" id="IPR014284">
    <property type="entry name" value="RNA_pol_sigma-70_dom"/>
</dbReference>
<dbReference type="PANTHER" id="PTHR43133">
    <property type="entry name" value="RNA POLYMERASE ECF-TYPE SIGMA FACTO"/>
    <property type="match status" value="1"/>
</dbReference>
<gene>
    <name evidence="5" type="ORF">KOR34_05520</name>
</gene>
<dbReference type="InterPro" id="IPR011517">
    <property type="entry name" value="RNA_pol_sigma70_ECF-like"/>
</dbReference>
<protein>
    <submittedName>
        <fullName evidence="5">RNA polymerase sigma factor</fullName>
    </submittedName>
</protein>
<dbReference type="NCBIfam" id="TIGR02999">
    <property type="entry name" value="Sig-70_X6"/>
    <property type="match status" value="1"/>
</dbReference>
<feature type="domain" description="RNA polymerase sigma-70 ECF-like HTH" evidence="4">
    <location>
        <begin position="5"/>
        <end position="185"/>
    </location>
</feature>
<dbReference type="SUPFAM" id="SSF88659">
    <property type="entry name" value="Sigma3 and sigma4 domains of RNA polymerase sigma factors"/>
    <property type="match status" value="1"/>
</dbReference>
<sequence>MSDERQITAVLQAISRGDHKEIDRLAPMVYDELRELALRYMSRQPAGHTLRSTALVNEAYLKLCSDRDVDWRGRSHFFAAGAQAMRRILVDHARSKGRQKRGSGLQRVEFEEGLLGEDEPHEDVLALNEALTKLQTLDERQSQIVELRFFGGLTVAEVAEALGLSKRTVELEWKMARAWLRRELSGGGAS</sequence>
<proteinExistence type="predicted"/>